<gene>
    <name evidence="1" type="ORF">ERW53_12110</name>
</gene>
<evidence type="ECO:0008006" key="3">
    <source>
        <dbReference type="Google" id="ProtNLM"/>
    </source>
</evidence>
<dbReference type="Proteomes" id="UP000294166">
    <property type="component" value="Unassembled WGS sequence"/>
</dbReference>
<organism evidence="1 2">
    <name type="scientific">Aliivibrio finisterrensis</name>
    <dbReference type="NCBI Taxonomy" id="511998"/>
    <lineage>
        <taxon>Bacteria</taxon>
        <taxon>Pseudomonadati</taxon>
        <taxon>Pseudomonadota</taxon>
        <taxon>Gammaproteobacteria</taxon>
        <taxon>Vibrionales</taxon>
        <taxon>Vibrionaceae</taxon>
        <taxon>Aliivibrio</taxon>
    </lineage>
</organism>
<dbReference type="EMBL" id="SEZN01000021">
    <property type="protein sequence ID" value="RYU63780.1"/>
    <property type="molecule type" value="Genomic_DNA"/>
</dbReference>
<protein>
    <recommendedName>
        <fullName evidence="3">Sugar-specific transcriptional regulator TrmB</fullName>
    </recommendedName>
</protein>
<dbReference type="Gene3D" id="1.10.10.10">
    <property type="entry name" value="Winged helix-like DNA-binding domain superfamily/Winged helix DNA-binding domain"/>
    <property type="match status" value="1"/>
</dbReference>
<keyword evidence="2" id="KW-1185">Reference proteome</keyword>
<sequence>MNSRTKEAYFKRMYIAYLISSGRADTQAKIIEVTGLGQRTVYTCIESLADYGIEIVKQGTARNQSYSLISWGLTDPKQIAFQIDDVINCAGCTALENT</sequence>
<name>A0ABY0I5N7_9GAMM</name>
<dbReference type="InterPro" id="IPR036388">
    <property type="entry name" value="WH-like_DNA-bd_sf"/>
</dbReference>
<dbReference type="RefSeq" id="WP_130066549.1">
    <property type="nucleotide sequence ID" value="NZ_SEZN01000021.1"/>
</dbReference>
<evidence type="ECO:0000313" key="1">
    <source>
        <dbReference type="EMBL" id="RYU63780.1"/>
    </source>
</evidence>
<evidence type="ECO:0000313" key="2">
    <source>
        <dbReference type="Proteomes" id="UP000294166"/>
    </source>
</evidence>
<comment type="caution">
    <text evidence="1">The sequence shown here is derived from an EMBL/GenBank/DDBJ whole genome shotgun (WGS) entry which is preliminary data.</text>
</comment>
<dbReference type="Pfam" id="PF09904">
    <property type="entry name" value="HTH_43"/>
    <property type="match status" value="1"/>
</dbReference>
<reference evidence="1 2" key="1">
    <citation type="submission" date="2019-02" db="EMBL/GenBank/DDBJ databases">
        <title>Genome sequences of Aliivibrio finisterrensis strains from farmed Atlantic salmon.</title>
        <authorList>
            <person name="Bowman J.P."/>
        </authorList>
    </citation>
    <scope>NUCLEOTIDE SEQUENCE [LARGE SCALE GENOMIC DNA]</scope>
    <source>
        <strain evidence="1 2">A21</strain>
    </source>
</reference>
<dbReference type="InterPro" id="IPR017162">
    <property type="entry name" value="UCP037266"/>
</dbReference>
<accession>A0ABY0I5N7</accession>
<proteinExistence type="predicted"/>